<reference evidence="7 8" key="1">
    <citation type="submission" date="2020-04" db="EMBL/GenBank/DDBJ databases">
        <title>Perkinsus chesapeaki whole genome sequence.</title>
        <authorList>
            <person name="Bogema D.R."/>
        </authorList>
    </citation>
    <scope>NUCLEOTIDE SEQUENCE [LARGE SCALE GENOMIC DNA]</scope>
    <source>
        <strain evidence="7">ATCC PRA-425</strain>
    </source>
</reference>
<comment type="subcellular location">
    <subcellularLocation>
        <location evidence="2">Cytoplasm</location>
    </subcellularLocation>
</comment>
<comment type="caution">
    <text evidence="7">The sequence shown here is derived from an EMBL/GenBank/DDBJ whole genome shotgun (WGS) entry which is preliminary data.</text>
</comment>
<dbReference type="PROSITE" id="PS50860">
    <property type="entry name" value="AA_TRNA_LIGASE_II_ALA"/>
    <property type="match status" value="1"/>
</dbReference>
<organism evidence="7 8">
    <name type="scientific">Perkinsus chesapeaki</name>
    <name type="common">Clam parasite</name>
    <name type="synonym">Perkinsus andrewsi</name>
    <dbReference type="NCBI Taxonomy" id="330153"/>
    <lineage>
        <taxon>Eukaryota</taxon>
        <taxon>Sar</taxon>
        <taxon>Alveolata</taxon>
        <taxon>Perkinsozoa</taxon>
        <taxon>Perkinsea</taxon>
        <taxon>Perkinsida</taxon>
        <taxon>Perkinsidae</taxon>
        <taxon>Perkinsus</taxon>
    </lineage>
</organism>
<keyword evidence="8" id="KW-1185">Reference proteome</keyword>
<dbReference type="Gene3D" id="2.40.30.130">
    <property type="match status" value="1"/>
</dbReference>
<keyword evidence="4" id="KW-0479">Metal-binding</keyword>
<keyword evidence="5" id="KW-0862">Zinc</keyword>
<evidence type="ECO:0000256" key="4">
    <source>
        <dbReference type="ARBA" id="ARBA00022723"/>
    </source>
</evidence>
<dbReference type="GO" id="GO:0005737">
    <property type="term" value="C:cytoplasm"/>
    <property type="evidence" value="ECO:0007669"/>
    <property type="project" value="UniProtKB-SubCell"/>
</dbReference>
<dbReference type="InterPro" id="IPR012947">
    <property type="entry name" value="tRNA_SAD"/>
</dbReference>
<evidence type="ECO:0000313" key="7">
    <source>
        <dbReference type="EMBL" id="KAF4675753.1"/>
    </source>
</evidence>
<comment type="cofactor">
    <cofactor evidence="1">
        <name>Zn(2+)</name>
        <dbReference type="ChEBI" id="CHEBI:29105"/>
    </cofactor>
</comment>
<name>A0A7J6MW16_PERCH</name>
<evidence type="ECO:0000259" key="6">
    <source>
        <dbReference type="PROSITE" id="PS50860"/>
    </source>
</evidence>
<dbReference type="InterPro" id="IPR018165">
    <property type="entry name" value="Ala-tRNA-synth_IIc_core"/>
</dbReference>
<dbReference type="Pfam" id="PF07973">
    <property type="entry name" value="tRNA_SAD"/>
    <property type="match status" value="1"/>
</dbReference>
<dbReference type="GO" id="GO:0004813">
    <property type="term" value="F:alanine-tRNA ligase activity"/>
    <property type="evidence" value="ECO:0007669"/>
    <property type="project" value="InterPro"/>
</dbReference>
<dbReference type="SUPFAM" id="SSF50447">
    <property type="entry name" value="Translation proteins"/>
    <property type="match status" value="1"/>
</dbReference>
<sequence>MTATRVLCIAQPKLRSTTAKVLSCEAAPKKPVAPMAKGSKFVVTLDQTLLYPEGGGQPSDTGRIGNARVLYVDKDSEGEVHHYVDSKVEVGSEVDVSIDWNRRWDDTQQHSGQHLISALCETHDLFPEFGNTDSWEFSSQACTVDIGPCNLDLIPEGETLDSRVKTLEDRCNQAIREHRTVYNRQMKRSELEDENGNRDPMLRSALPKKVKGDVFRIVEIDGIEKNACGGTHVENLAELQCVKITGHSWKSSTKILTLTFLVGQRVLDRFDECCDREAAMINDLSCKREKLPELVQQRLQQLTVANRQVKALTEELIQYLATDMLSHAAGKKIVGTFRDCDAVFLHQLEKALVEKNKATEGGPRAILLCCPTAFLFADYNEGTPLLGNKDMLNLLLEEFGAKGAGGKKPVWQGKSITGVKERNFKKAMGIIETAADELVGEGVHSLQRLGSDCRQSADMAAVRGGVHRSGSTYSKGRVYGAVRMLRAYRVLTNTRYLSNSRQSLGSREEE</sequence>
<accession>A0A7J6MW16</accession>
<dbReference type="InterPro" id="IPR018163">
    <property type="entry name" value="Thr/Ala-tRNA-synth_IIc_edit"/>
</dbReference>
<dbReference type="InterPro" id="IPR051335">
    <property type="entry name" value="Alanyl-tRNA_Editing_Enzymes"/>
</dbReference>
<evidence type="ECO:0000256" key="5">
    <source>
        <dbReference type="ARBA" id="ARBA00022833"/>
    </source>
</evidence>
<dbReference type="SMART" id="SM00863">
    <property type="entry name" value="tRNA_SAD"/>
    <property type="match status" value="1"/>
</dbReference>
<evidence type="ECO:0000256" key="2">
    <source>
        <dbReference type="ARBA" id="ARBA00004496"/>
    </source>
</evidence>
<proteinExistence type="inferred from homology"/>
<dbReference type="Gene3D" id="3.30.980.10">
    <property type="entry name" value="Threonyl-trna Synthetase, Chain A, domain 2"/>
    <property type="match status" value="1"/>
</dbReference>
<dbReference type="GO" id="GO:0002196">
    <property type="term" value="F:Ser-tRNA(Ala) deacylase activity"/>
    <property type="evidence" value="ECO:0007669"/>
    <property type="project" value="TreeGrafter"/>
</dbReference>
<protein>
    <submittedName>
        <fullName evidence="7">Alanyl-tRNA editing protein Aarsd1</fullName>
    </submittedName>
</protein>
<dbReference type="OrthoDB" id="288942at2759"/>
<dbReference type="InterPro" id="IPR009000">
    <property type="entry name" value="Transl_B-barrel_sf"/>
</dbReference>
<evidence type="ECO:0000256" key="1">
    <source>
        <dbReference type="ARBA" id="ARBA00001947"/>
    </source>
</evidence>
<dbReference type="SUPFAM" id="SSF55186">
    <property type="entry name" value="ThrRS/AlaRS common domain"/>
    <property type="match status" value="1"/>
</dbReference>
<dbReference type="GO" id="GO:0005524">
    <property type="term" value="F:ATP binding"/>
    <property type="evidence" value="ECO:0007669"/>
    <property type="project" value="InterPro"/>
</dbReference>
<evidence type="ECO:0000256" key="3">
    <source>
        <dbReference type="ARBA" id="ARBA00008429"/>
    </source>
</evidence>
<dbReference type="InterPro" id="IPR018164">
    <property type="entry name" value="Ala-tRNA-synth_IIc_N"/>
</dbReference>
<dbReference type="PANTHER" id="PTHR43462">
    <property type="entry name" value="ALANYL-TRNA EDITING PROTEIN"/>
    <property type="match status" value="1"/>
</dbReference>
<dbReference type="PANTHER" id="PTHR43462:SF1">
    <property type="entry name" value="ALANYL-TRNA EDITING PROTEIN AARSD1"/>
    <property type="match status" value="1"/>
</dbReference>
<dbReference type="GO" id="GO:0003676">
    <property type="term" value="F:nucleic acid binding"/>
    <property type="evidence" value="ECO:0007669"/>
    <property type="project" value="InterPro"/>
</dbReference>
<evidence type="ECO:0000313" key="8">
    <source>
        <dbReference type="Proteomes" id="UP000591131"/>
    </source>
</evidence>
<dbReference type="AlphaFoldDB" id="A0A7J6MW16"/>
<dbReference type="EMBL" id="JAAPAO010000043">
    <property type="protein sequence ID" value="KAF4675753.1"/>
    <property type="molecule type" value="Genomic_DNA"/>
</dbReference>
<dbReference type="GO" id="GO:0046872">
    <property type="term" value="F:metal ion binding"/>
    <property type="evidence" value="ECO:0007669"/>
    <property type="project" value="UniProtKB-KW"/>
</dbReference>
<dbReference type="GO" id="GO:0006419">
    <property type="term" value="P:alanyl-tRNA aminoacylation"/>
    <property type="evidence" value="ECO:0007669"/>
    <property type="project" value="InterPro"/>
</dbReference>
<comment type="similarity">
    <text evidence="3">Belongs to the class-II aminoacyl-tRNA synthetase family. Alax-L subfamily.</text>
</comment>
<gene>
    <name evidence="7" type="primary">AARSD1</name>
    <name evidence="7" type="ORF">FOL47_007344</name>
</gene>
<dbReference type="Pfam" id="PF01411">
    <property type="entry name" value="tRNA-synt_2c"/>
    <property type="match status" value="1"/>
</dbReference>
<feature type="domain" description="Alanyl-transfer RNA synthetases family profile" evidence="6">
    <location>
        <begin position="1"/>
        <end position="248"/>
    </location>
</feature>
<dbReference type="Proteomes" id="UP000591131">
    <property type="component" value="Unassembled WGS sequence"/>
</dbReference>